<gene>
    <name evidence="3" type="primary">20209734</name>
    <name evidence="2" type="ORF">HELRODRAFT_184644</name>
</gene>
<proteinExistence type="predicted"/>
<dbReference type="HOGENOM" id="CLU_074209_0_0_1"/>
<evidence type="ECO:0000313" key="2">
    <source>
        <dbReference type="EMBL" id="ESO07850.1"/>
    </source>
</evidence>
<dbReference type="EMBL" id="KB096151">
    <property type="protein sequence ID" value="ESO07850.1"/>
    <property type="molecule type" value="Genomic_DNA"/>
</dbReference>
<dbReference type="RefSeq" id="XP_009014052.1">
    <property type="nucleotide sequence ID" value="XM_009015804.1"/>
</dbReference>
<dbReference type="Proteomes" id="UP000015101">
    <property type="component" value="Unassembled WGS sequence"/>
</dbReference>
<feature type="domain" description="Apple" evidence="1">
    <location>
        <begin position="168"/>
        <end position="198"/>
    </location>
</feature>
<reference evidence="4" key="1">
    <citation type="submission" date="2012-12" db="EMBL/GenBank/DDBJ databases">
        <authorList>
            <person name="Hellsten U."/>
            <person name="Grimwood J."/>
            <person name="Chapman J.A."/>
            <person name="Shapiro H."/>
            <person name="Aerts A."/>
            <person name="Otillar R.P."/>
            <person name="Terry A.Y."/>
            <person name="Boore J.L."/>
            <person name="Simakov O."/>
            <person name="Marletaz F."/>
            <person name="Cho S.-J."/>
            <person name="Edsinger-Gonzales E."/>
            <person name="Havlak P."/>
            <person name="Kuo D.-H."/>
            <person name="Larsson T."/>
            <person name="Lv J."/>
            <person name="Arendt D."/>
            <person name="Savage R."/>
            <person name="Osoegawa K."/>
            <person name="de Jong P."/>
            <person name="Lindberg D.R."/>
            <person name="Seaver E.C."/>
            <person name="Weisblat D.A."/>
            <person name="Putnam N.H."/>
            <person name="Grigoriev I.V."/>
            <person name="Rokhsar D.S."/>
        </authorList>
    </citation>
    <scope>NUCLEOTIDE SEQUENCE</scope>
</reference>
<dbReference type="EnsemblMetazoa" id="HelroT184644">
    <property type="protein sequence ID" value="HelroP184644"/>
    <property type="gene ID" value="HelroG184644"/>
</dbReference>
<evidence type="ECO:0000259" key="1">
    <source>
        <dbReference type="Pfam" id="PF14295"/>
    </source>
</evidence>
<reference evidence="3" key="3">
    <citation type="submission" date="2015-06" db="UniProtKB">
        <authorList>
            <consortium name="EnsemblMetazoa"/>
        </authorList>
    </citation>
    <scope>IDENTIFICATION</scope>
</reference>
<feature type="domain" description="Apple" evidence="1">
    <location>
        <begin position="251"/>
        <end position="281"/>
    </location>
</feature>
<name>T1FLN5_HELRO</name>
<dbReference type="CTD" id="20209734"/>
<dbReference type="InterPro" id="IPR003609">
    <property type="entry name" value="Pan_app"/>
</dbReference>
<organism evidence="3 4">
    <name type="scientific">Helobdella robusta</name>
    <name type="common">Californian leech</name>
    <dbReference type="NCBI Taxonomy" id="6412"/>
    <lineage>
        <taxon>Eukaryota</taxon>
        <taxon>Metazoa</taxon>
        <taxon>Spiralia</taxon>
        <taxon>Lophotrochozoa</taxon>
        <taxon>Annelida</taxon>
        <taxon>Clitellata</taxon>
        <taxon>Hirudinea</taxon>
        <taxon>Rhynchobdellida</taxon>
        <taxon>Glossiphoniidae</taxon>
        <taxon>Helobdella</taxon>
    </lineage>
</organism>
<reference evidence="2 4" key="2">
    <citation type="journal article" date="2013" name="Nature">
        <title>Insights into bilaterian evolution from three spiralian genomes.</title>
        <authorList>
            <person name="Simakov O."/>
            <person name="Marletaz F."/>
            <person name="Cho S.J."/>
            <person name="Edsinger-Gonzales E."/>
            <person name="Havlak P."/>
            <person name="Hellsten U."/>
            <person name="Kuo D.H."/>
            <person name="Larsson T."/>
            <person name="Lv J."/>
            <person name="Arendt D."/>
            <person name="Savage R."/>
            <person name="Osoegawa K."/>
            <person name="de Jong P."/>
            <person name="Grimwood J."/>
            <person name="Chapman J.A."/>
            <person name="Shapiro H."/>
            <person name="Aerts A."/>
            <person name="Otillar R.P."/>
            <person name="Terry A.Y."/>
            <person name="Boore J.L."/>
            <person name="Grigoriev I.V."/>
            <person name="Lindberg D.R."/>
            <person name="Seaver E.C."/>
            <person name="Weisblat D.A."/>
            <person name="Putnam N.H."/>
            <person name="Rokhsar D.S."/>
        </authorList>
    </citation>
    <scope>NUCLEOTIDE SEQUENCE</scope>
</reference>
<dbReference type="Gene3D" id="3.50.4.10">
    <property type="entry name" value="Hepatocyte Growth Factor"/>
    <property type="match status" value="4"/>
</dbReference>
<dbReference type="KEGG" id="hro:HELRODRAFT_184644"/>
<dbReference type="Pfam" id="PF14295">
    <property type="entry name" value="PAN_4"/>
    <property type="match status" value="4"/>
</dbReference>
<feature type="domain" description="Apple" evidence="1">
    <location>
        <begin position="5"/>
        <end position="32"/>
    </location>
</feature>
<evidence type="ECO:0000313" key="3">
    <source>
        <dbReference type="EnsemblMetazoa" id="HelroP184644"/>
    </source>
</evidence>
<accession>T1FLN5</accession>
<sequence length="325" mass="33215">MVQSSVTSLPACQNLCASTPGCQAIEWVPNNGVGSQCFTFTSSAVPTISASGINHYICSGTTAVTSTPGCSWTTYTNLQMFGGVVQPSVTSLPACQNLCASTPGCQAIEWVPNNGVGSQCFTFTSSAVPTISASGINHYICSGTTAVTSTSGCSWTTYTNLQLFGGMVQSSVTSLPACQNLCTSTPGCQAIEWVPNNGVGSQCFTFTSSAVPTISASGINHYICSGTTAVTSTPGCSWTTYTNLQLLGGMVQSSVTSLPACQNLCASTPGCQAIEWVPNNGVGSQCFTFTSSAVPTISASGINHYICSGTTAVTSTSDFILSTIS</sequence>
<evidence type="ECO:0000313" key="4">
    <source>
        <dbReference type="Proteomes" id="UP000015101"/>
    </source>
</evidence>
<dbReference type="AlphaFoldDB" id="T1FLN5"/>
<feature type="domain" description="Apple" evidence="1">
    <location>
        <begin position="82"/>
        <end position="115"/>
    </location>
</feature>
<keyword evidence="4" id="KW-1185">Reference proteome</keyword>
<dbReference type="InParanoid" id="T1FLN5"/>
<dbReference type="EMBL" id="AMQM01011158">
    <property type="status" value="NOT_ANNOTATED_CDS"/>
    <property type="molecule type" value="Genomic_DNA"/>
</dbReference>
<dbReference type="OrthoDB" id="406152at2759"/>
<dbReference type="GeneID" id="20209734"/>
<protein>
    <recommendedName>
        <fullName evidence="1">Apple domain-containing protein</fullName>
    </recommendedName>
</protein>